<dbReference type="Pfam" id="PF13749">
    <property type="entry name" value="HATPase_c_4"/>
    <property type="match status" value="1"/>
</dbReference>
<dbReference type="Gene3D" id="3.30.950.30">
    <property type="entry name" value="Schlafen, AAA domain"/>
    <property type="match status" value="1"/>
</dbReference>
<dbReference type="EMBL" id="FNDO01000012">
    <property type="protein sequence ID" value="SDH75252.1"/>
    <property type="molecule type" value="Genomic_DNA"/>
</dbReference>
<feature type="compositionally biased region" description="Low complexity" evidence="1">
    <location>
        <begin position="404"/>
        <end position="416"/>
    </location>
</feature>
<gene>
    <name evidence="3" type="ORF">SAMN05192581_100489</name>
    <name evidence="4" type="ORF">SAMN05192582_101230</name>
</gene>
<dbReference type="Gene3D" id="1.10.10.10">
    <property type="entry name" value="Winged helix-like DNA-binding domain superfamily/Winged helix DNA-binding domain"/>
    <property type="match status" value="1"/>
</dbReference>
<dbReference type="SUPFAM" id="SSF46785">
    <property type="entry name" value="Winged helix' DNA-binding domain"/>
    <property type="match status" value="1"/>
</dbReference>
<dbReference type="Proteomes" id="UP000181870">
    <property type="component" value="Unassembled WGS sequence"/>
</dbReference>
<accession>A0A1G6G1I1</accession>
<dbReference type="Gene3D" id="3.30.565.60">
    <property type="match status" value="1"/>
</dbReference>
<dbReference type="Proteomes" id="UP000183670">
    <property type="component" value="Unassembled WGS sequence"/>
</dbReference>
<proteinExistence type="predicted"/>
<sequence length="485" mass="55534">MSINELINQSEGRRLEFKGELPTNSDLAKTVVAFANDAGGEIYIGINDNPRQIIGLSEEELPRIEEQISNLIYDRCYPIILPEVSFLTIEDKHLIKVCIYRGSMPPYYLKDKGKLKGTYIRVGSTNKLADETIIAELERRRRNISFDSEVVMDKSADELDISGFKLLYKEKTGEDLNIQVLRKLELVKTEQDKEYPTKALLLFSDDNLRNSMFPNAKVECARFKGTGTEEFLDQKSIIVHIGLQAEETYNFVLRHINKAANIEGVYTVSRWEYPVKAIREIIRNAIVHRDYSLTGKDVKVAIYDDMVEITSPGLLPPSIDYSAMESRQSNARNKVIAPVFKRLGIIDQWGNGLKMVAEEMKSYPEIDLCWKEVGLSFQVQFIKKNYQENTNMEDSADNERRPAQYTTQHTTQSTTQYTTQKLTEAQNMILSYLREHPEATRADLNSHIEGITVDGIKYNLARLQELGLLKRVGSKRYGYWVVLGE</sequence>
<dbReference type="PANTHER" id="PTHR30595:SF6">
    <property type="entry name" value="SCHLAFEN ALBA-2 DOMAIN-CONTAINING PROTEIN"/>
    <property type="match status" value="1"/>
</dbReference>
<name>A0A1G6G1I1_BACOV</name>
<feature type="region of interest" description="Disordered" evidence="1">
    <location>
        <begin position="390"/>
        <end position="416"/>
    </location>
</feature>
<evidence type="ECO:0000313" key="5">
    <source>
        <dbReference type="Proteomes" id="UP000181870"/>
    </source>
</evidence>
<dbReference type="InterPro" id="IPR038461">
    <property type="entry name" value="Schlafen_AlbA_2_dom_sf"/>
</dbReference>
<dbReference type="Pfam" id="PF04326">
    <property type="entry name" value="SLFN_AlbA_2"/>
    <property type="match status" value="1"/>
</dbReference>
<organism evidence="3 6">
    <name type="scientific">Bacteroides ovatus</name>
    <dbReference type="NCBI Taxonomy" id="28116"/>
    <lineage>
        <taxon>Bacteria</taxon>
        <taxon>Pseudomonadati</taxon>
        <taxon>Bacteroidota</taxon>
        <taxon>Bacteroidia</taxon>
        <taxon>Bacteroidales</taxon>
        <taxon>Bacteroidaceae</taxon>
        <taxon>Bacteroides</taxon>
    </lineage>
</organism>
<dbReference type="InterPro" id="IPR036390">
    <property type="entry name" value="WH_DNA-bd_sf"/>
</dbReference>
<feature type="domain" description="Schlafen AlbA-2" evidence="2">
    <location>
        <begin position="11"/>
        <end position="129"/>
    </location>
</feature>
<dbReference type="InterPro" id="IPR007421">
    <property type="entry name" value="Schlafen_AlbA_2_dom"/>
</dbReference>
<evidence type="ECO:0000313" key="4">
    <source>
        <dbReference type="EMBL" id="SDH75252.1"/>
    </source>
</evidence>
<dbReference type="InterPro" id="IPR036388">
    <property type="entry name" value="WH-like_DNA-bd_sf"/>
</dbReference>
<dbReference type="RefSeq" id="WP_074556824.1">
    <property type="nucleotide sequence ID" value="NZ_FMYE01000004.1"/>
</dbReference>
<evidence type="ECO:0000313" key="6">
    <source>
        <dbReference type="Proteomes" id="UP000183670"/>
    </source>
</evidence>
<protein>
    <submittedName>
        <fullName evidence="3">Predicted transcriptional regulator, contains HTH domain</fullName>
    </submittedName>
</protein>
<evidence type="ECO:0000256" key="1">
    <source>
        <dbReference type="SAM" id="MobiDB-lite"/>
    </source>
</evidence>
<reference evidence="5 6" key="1">
    <citation type="submission" date="2016-10" db="EMBL/GenBank/DDBJ databases">
        <authorList>
            <person name="de Groot N.N."/>
        </authorList>
    </citation>
    <scope>NUCLEOTIDE SEQUENCE [LARGE SCALE GENOMIC DNA]</scope>
    <source>
        <strain evidence="3 6">NLAE-zl-C500</strain>
        <strain evidence="4 5">NLAE-zl-C57</strain>
    </source>
</reference>
<dbReference type="AlphaFoldDB" id="A0A1G6G1I1"/>
<dbReference type="InterPro" id="IPR038475">
    <property type="entry name" value="RecG_C_sf"/>
</dbReference>
<evidence type="ECO:0000259" key="2">
    <source>
        <dbReference type="Pfam" id="PF04326"/>
    </source>
</evidence>
<dbReference type="PANTHER" id="PTHR30595">
    <property type="entry name" value="GLPR-RELATED TRANSCRIPTIONAL REPRESSOR"/>
    <property type="match status" value="1"/>
</dbReference>
<dbReference type="EMBL" id="FMYE01000004">
    <property type="protein sequence ID" value="SDB75847.1"/>
    <property type="molecule type" value="Genomic_DNA"/>
</dbReference>
<evidence type="ECO:0000313" key="3">
    <source>
        <dbReference type="EMBL" id="SDB75847.1"/>
    </source>
</evidence>